<feature type="transmembrane region" description="Helical" evidence="12">
    <location>
        <begin position="107"/>
        <end position="125"/>
    </location>
</feature>
<feature type="transmembrane region" description="Helical" evidence="12">
    <location>
        <begin position="201"/>
        <end position="217"/>
    </location>
</feature>
<keyword evidence="4 12" id="KW-0813">Transport</keyword>
<keyword evidence="11 12" id="KW-0472">Membrane</keyword>
<dbReference type="Proteomes" id="UP000050640">
    <property type="component" value="Unplaced"/>
</dbReference>
<feature type="transmembrane region" description="Helical" evidence="12">
    <location>
        <begin position="75"/>
        <end position="95"/>
    </location>
</feature>
<dbReference type="PANTHER" id="PTHR10791">
    <property type="entry name" value="RAG1-ACTIVATING PROTEIN 1"/>
    <property type="match status" value="1"/>
</dbReference>
<evidence type="ECO:0000256" key="5">
    <source>
        <dbReference type="ARBA" id="ARBA00022475"/>
    </source>
</evidence>
<name>A0A0R3RQ23_9BILA</name>
<feature type="transmembrane region" description="Helical" evidence="12">
    <location>
        <begin position="137"/>
        <end position="157"/>
    </location>
</feature>
<comment type="subcellular location">
    <subcellularLocation>
        <location evidence="1">Cell membrane</location>
        <topology evidence="1">Multi-pass membrane protein</topology>
    </subcellularLocation>
    <subcellularLocation>
        <location evidence="2">Golgi apparatus membrane</location>
        <topology evidence="2">Multi-pass membrane protein</topology>
    </subcellularLocation>
</comment>
<dbReference type="GO" id="GO:0005886">
    <property type="term" value="C:plasma membrane"/>
    <property type="evidence" value="ECO:0007669"/>
    <property type="project" value="UniProtKB-SubCell"/>
</dbReference>
<keyword evidence="13" id="KW-1185">Reference proteome</keyword>
<feature type="transmembrane region" description="Helical" evidence="12">
    <location>
        <begin position="17"/>
        <end position="38"/>
    </location>
</feature>
<evidence type="ECO:0000313" key="14">
    <source>
        <dbReference type="WBParaSite" id="EEL_0000373901-mRNA-1"/>
    </source>
</evidence>
<dbReference type="Pfam" id="PF03083">
    <property type="entry name" value="MtN3_slv"/>
    <property type="match status" value="2"/>
</dbReference>
<evidence type="ECO:0000256" key="9">
    <source>
        <dbReference type="ARBA" id="ARBA00022989"/>
    </source>
</evidence>
<comment type="similarity">
    <text evidence="3 12">Belongs to the SWEET sugar transporter family.</text>
</comment>
<dbReference type="GO" id="GO:0000139">
    <property type="term" value="C:Golgi membrane"/>
    <property type="evidence" value="ECO:0007669"/>
    <property type="project" value="UniProtKB-SubCell"/>
</dbReference>
<evidence type="ECO:0000256" key="10">
    <source>
        <dbReference type="ARBA" id="ARBA00023034"/>
    </source>
</evidence>
<organism evidence="13 14">
    <name type="scientific">Elaeophora elaphi</name>
    <dbReference type="NCBI Taxonomy" id="1147741"/>
    <lineage>
        <taxon>Eukaryota</taxon>
        <taxon>Metazoa</taxon>
        <taxon>Ecdysozoa</taxon>
        <taxon>Nematoda</taxon>
        <taxon>Chromadorea</taxon>
        <taxon>Rhabditida</taxon>
        <taxon>Spirurina</taxon>
        <taxon>Spiruromorpha</taxon>
        <taxon>Filarioidea</taxon>
        <taxon>Onchocercidae</taxon>
        <taxon>Elaeophora</taxon>
    </lineage>
</organism>
<dbReference type="PANTHER" id="PTHR10791:SF112">
    <property type="entry name" value="SUGAR TRANSPORTER SWEET1"/>
    <property type="match status" value="1"/>
</dbReference>
<dbReference type="WBParaSite" id="EEL_0000373901-mRNA-1">
    <property type="protein sequence ID" value="EEL_0000373901-mRNA-1"/>
    <property type="gene ID" value="EEL_0000373901"/>
</dbReference>
<evidence type="ECO:0000256" key="8">
    <source>
        <dbReference type="ARBA" id="ARBA00022737"/>
    </source>
</evidence>
<sequence length="229" mass="26500">MTAVHIDASFPSQFLNWLSMFAIGTTVCLFLTGLEICWRIRSRGTTNGISSTPFHTGFVSGQLWLQYGLLRHEKAVIYVNSVATFLYSLYIFYYFAMAPYATKNRCIRLFFMEMIFLMCIYYYIYYYDLPVEVIRSHLGMCCVIFNILTVAAPLEALREVLRTRCTETMPLPLCCLTLLVTTEWLLYGFLIDDIYMKVPNAIASMIATIQLLPFLYFPRNKRIATITIS</sequence>
<keyword evidence="7 12" id="KW-0812">Transmembrane</keyword>
<evidence type="ECO:0000313" key="13">
    <source>
        <dbReference type="Proteomes" id="UP000050640"/>
    </source>
</evidence>
<dbReference type="AlphaFoldDB" id="A0A0R3RQ23"/>
<evidence type="ECO:0000256" key="2">
    <source>
        <dbReference type="ARBA" id="ARBA00004653"/>
    </source>
</evidence>
<keyword evidence="9 12" id="KW-1133">Transmembrane helix</keyword>
<keyword evidence="8" id="KW-0677">Repeat</keyword>
<keyword evidence="6 12" id="KW-0762">Sugar transport</keyword>
<comment type="caution">
    <text evidence="12">Lacks conserved residue(s) required for the propagation of feature annotation.</text>
</comment>
<evidence type="ECO:0000256" key="4">
    <source>
        <dbReference type="ARBA" id="ARBA00022448"/>
    </source>
</evidence>
<dbReference type="GO" id="GO:0051119">
    <property type="term" value="F:sugar transmembrane transporter activity"/>
    <property type="evidence" value="ECO:0007669"/>
    <property type="project" value="InterPro"/>
</dbReference>
<keyword evidence="5" id="KW-1003">Cell membrane</keyword>
<evidence type="ECO:0000256" key="7">
    <source>
        <dbReference type="ARBA" id="ARBA00022692"/>
    </source>
</evidence>
<evidence type="ECO:0000256" key="1">
    <source>
        <dbReference type="ARBA" id="ARBA00004651"/>
    </source>
</evidence>
<feature type="transmembrane region" description="Helical" evidence="12">
    <location>
        <begin position="169"/>
        <end position="189"/>
    </location>
</feature>
<evidence type="ECO:0000256" key="12">
    <source>
        <dbReference type="RuleBase" id="RU910715"/>
    </source>
</evidence>
<comment type="function">
    <text evidence="12">Mediates sugar transport across membranes.</text>
</comment>
<dbReference type="FunFam" id="1.20.1280.290:FF:000004">
    <property type="entry name" value="Sugar transporter SWEET"/>
    <property type="match status" value="1"/>
</dbReference>
<reference evidence="14" key="1">
    <citation type="submission" date="2017-02" db="UniProtKB">
        <authorList>
            <consortium name="WormBaseParasite"/>
        </authorList>
    </citation>
    <scope>IDENTIFICATION</scope>
</reference>
<evidence type="ECO:0000256" key="3">
    <source>
        <dbReference type="ARBA" id="ARBA00007809"/>
    </source>
</evidence>
<proteinExistence type="inferred from homology"/>
<evidence type="ECO:0000256" key="11">
    <source>
        <dbReference type="ARBA" id="ARBA00023136"/>
    </source>
</evidence>
<keyword evidence="10" id="KW-0333">Golgi apparatus</keyword>
<accession>A0A0R3RQ23</accession>
<evidence type="ECO:0000256" key="6">
    <source>
        <dbReference type="ARBA" id="ARBA00022597"/>
    </source>
</evidence>
<dbReference type="InterPro" id="IPR004316">
    <property type="entry name" value="SWEET_rpt"/>
</dbReference>
<dbReference type="InterPro" id="IPR047664">
    <property type="entry name" value="SWEET"/>
</dbReference>
<protein>
    <recommendedName>
        <fullName evidence="12">Sugar transporter SWEET</fullName>
    </recommendedName>
</protein>
<dbReference type="Gene3D" id="1.20.1280.290">
    <property type="match status" value="2"/>
</dbReference>